<organism evidence="7 8">
    <name type="scientific">Paenibacillus gyeongsangnamensis</name>
    <dbReference type="NCBI Taxonomy" id="3388067"/>
    <lineage>
        <taxon>Bacteria</taxon>
        <taxon>Bacillati</taxon>
        <taxon>Bacillota</taxon>
        <taxon>Bacilli</taxon>
        <taxon>Bacillales</taxon>
        <taxon>Paenibacillaceae</taxon>
        <taxon>Paenibacillus</taxon>
    </lineage>
</organism>
<evidence type="ECO:0000259" key="6">
    <source>
        <dbReference type="Pfam" id="PF13476"/>
    </source>
</evidence>
<dbReference type="Pfam" id="PF13476">
    <property type="entry name" value="AAA_23"/>
    <property type="match status" value="1"/>
</dbReference>
<dbReference type="InterPro" id="IPR027417">
    <property type="entry name" value="P-loop_NTPase"/>
</dbReference>
<comment type="similarity">
    <text evidence="1">Belongs to the SMC family. SbcC subfamily.</text>
</comment>
<feature type="coiled-coil region" evidence="4">
    <location>
        <begin position="702"/>
        <end position="736"/>
    </location>
</feature>
<comment type="caution">
    <text evidence="7">The sequence shown here is derived from an EMBL/GenBank/DDBJ whole genome shotgun (WGS) entry which is preliminary data.</text>
</comment>
<dbReference type="SUPFAM" id="SSF52540">
    <property type="entry name" value="P-loop containing nucleoside triphosphate hydrolases"/>
    <property type="match status" value="1"/>
</dbReference>
<dbReference type="Gene3D" id="3.40.50.300">
    <property type="entry name" value="P-loop containing nucleotide triphosphate hydrolases"/>
    <property type="match status" value="2"/>
</dbReference>
<dbReference type="PANTHER" id="PTHR32114:SF2">
    <property type="entry name" value="ABC TRANSPORTER ABCH.3"/>
    <property type="match status" value="1"/>
</dbReference>
<feature type="coiled-coil region" evidence="4">
    <location>
        <begin position="414"/>
        <end position="441"/>
    </location>
</feature>
<keyword evidence="4" id="KW-0175">Coiled coil</keyword>
<accession>A0ABT4Q9G7</accession>
<feature type="coiled-coil region" evidence="4">
    <location>
        <begin position="466"/>
        <end position="502"/>
    </location>
</feature>
<evidence type="ECO:0000256" key="1">
    <source>
        <dbReference type="ARBA" id="ARBA00006930"/>
    </source>
</evidence>
<dbReference type="RefSeq" id="WP_269882038.1">
    <property type="nucleotide sequence ID" value="NZ_JAQAGZ010000008.1"/>
</dbReference>
<keyword evidence="8" id="KW-1185">Reference proteome</keyword>
<evidence type="ECO:0000256" key="4">
    <source>
        <dbReference type="SAM" id="Coils"/>
    </source>
</evidence>
<feature type="coiled-coil region" evidence="4">
    <location>
        <begin position="594"/>
        <end position="652"/>
    </location>
</feature>
<evidence type="ECO:0000256" key="5">
    <source>
        <dbReference type="SAM" id="MobiDB-lite"/>
    </source>
</evidence>
<feature type="region of interest" description="Disordered" evidence="5">
    <location>
        <begin position="324"/>
        <end position="381"/>
    </location>
</feature>
<comment type="subunit">
    <text evidence="2">Heterodimer of SbcC and SbcD.</text>
</comment>
<feature type="compositionally biased region" description="Basic and acidic residues" evidence="5">
    <location>
        <begin position="339"/>
        <end position="353"/>
    </location>
</feature>
<feature type="compositionally biased region" description="Basic and acidic residues" evidence="5">
    <location>
        <begin position="287"/>
        <end position="307"/>
    </location>
</feature>
<dbReference type="InterPro" id="IPR038729">
    <property type="entry name" value="Rad50/SbcC_AAA"/>
</dbReference>
<proteinExistence type="inferred from homology"/>
<evidence type="ECO:0000256" key="2">
    <source>
        <dbReference type="ARBA" id="ARBA00011322"/>
    </source>
</evidence>
<gene>
    <name evidence="7" type="ORF">O9H85_13960</name>
</gene>
<reference evidence="7 8" key="1">
    <citation type="submission" date="2022-12" db="EMBL/GenBank/DDBJ databases">
        <title>Draft genome sequence of Paenibacillus sp. dW9.</title>
        <authorList>
            <person name="Choi E.-W."/>
            <person name="Kim D.-U."/>
        </authorList>
    </citation>
    <scope>NUCLEOTIDE SEQUENCE [LARGE SCALE GENOMIC DNA]</scope>
    <source>
        <strain evidence="8">dW9</strain>
    </source>
</reference>
<dbReference type="Proteomes" id="UP001527882">
    <property type="component" value="Unassembled WGS sequence"/>
</dbReference>
<dbReference type="EMBL" id="JAQAGZ010000008">
    <property type="protein sequence ID" value="MCZ8513518.1"/>
    <property type="molecule type" value="Genomic_DNA"/>
</dbReference>
<dbReference type="PANTHER" id="PTHR32114">
    <property type="entry name" value="ABC TRANSPORTER ABCH.3"/>
    <property type="match status" value="1"/>
</dbReference>
<feature type="coiled-coil region" evidence="4">
    <location>
        <begin position="762"/>
        <end position="849"/>
    </location>
</feature>
<dbReference type="Pfam" id="PF13558">
    <property type="entry name" value="SbcC_Walker_B"/>
    <property type="match status" value="1"/>
</dbReference>
<sequence>MRPLKLTMTAFGPYRDQETIDFALLEDRRLFVISGNTGAGKTSIFDAVCFALYGFASGEDRFESRMLRSHFADEETHTSVEFAFAIGRRTFRVFRQLGHRKGVNKSETGARIELFETTGGQETPCTDRFTVSDVNAKLESLIGLSKDQFSQIVMLPQGEFRKLLTSDTENKEDILRRIFRTGLYQKLEDRFQQKSRELKEALKSAQLESEVYIKQVQAALPAREESALSATLQQEYRSVPQVAEGLEQEREHYLSLAEAAASRRTALRTQADAKESELRAGTALGERFAEREQKRAQREAMERRVPELAAQERRLQLAERAAGLAPYEEQRSRAAQAAEQKRAQHEAKRREAEAAAAALAAAETRHREEAAREPERQAAERELQRLGELEPAVRTLAEQQRELERLLAAERAGAERLAAAAAQLERAREARQAAAERAKALEPAAAALPERQARLERMRQQVRLLKAAMELDKQVKQAARQEAEREAGMKRLREELERQERLWIEGQASLLAAHLHDGQACPVCGSDSHPHKAAAAEDVPSREALQQARERMLHFEREFNEARVQAAASRAGWDGKVADFEEYGLGTDDMAGQYNRLGREGQQLKKETEALERQAAELPKLRETIEALERKVEQLAKEKDEGTRQVHELSLQRSAKQTLLESELVRIPEELRSPEQLEARVKAQRELAGRLNAAWLEAQQQAQQAQTKLAEENAALRQMLRQLEEAETLHAGAEERFADELGKAGFAAVEDYRAAKLSEAAVQNMREDIEAFKTGLAVLQRQLAELDLELEGRQRADLERLNAELADYRRELEAAAAEQQHSAGLAKEAERLRASMQTAYAKQRELESQLEQVLDVYQVLKGDNPLKISFERYILIEFLEQILHAANERLRVLSNGQFVLQRSDRLEKHNRQSGLGLDVYDAYTGQNRDVKTLSGGEKFNASLCLALGMTDVIQSHQGGVSIEMMFIDEGFGSLDEDALGKAIETLIDLQRSGRMIGVISHVQELKQAFPAVLEVRKMKDGCSRTEIILK</sequence>
<feature type="domain" description="Rad50/SbcC-type AAA" evidence="6">
    <location>
        <begin position="5"/>
        <end position="210"/>
    </location>
</feature>
<protein>
    <recommendedName>
        <fullName evidence="3">Nuclease SbcCD subunit C</fullName>
    </recommendedName>
</protein>
<evidence type="ECO:0000313" key="8">
    <source>
        <dbReference type="Proteomes" id="UP001527882"/>
    </source>
</evidence>
<evidence type="ECO:0000313" key="7">
    <source>
        <dbReference type="EMBL" id="MCZ8513518.1"/>
    </source>
</evidence>
<name>A0ABT4Q9G7_9BACL</name>
<evidence type="ECO:0000256" key="3">
    <source>
        <dbReference type="ARBA" id="ARBA00013368"/>
    </source>
</evidence>
<feature type="compositionally biased region" description="Basic and acidic residues" evidence="5">
    <location>
        <begin position="363"/>
        <end position="381"/>
    </location>
</feature>
<feature type="region of interest" description="Disordered" evidence="5">
    <location>
        <begin position="268"/>
        <end position="307"/>
    </location>
</feature>